<keyword evidence="1" id="KW-1133">Transmembrane helix</keyword>
<protein>
    <recommendedName>
        <fullName evidence="4">Glycosyltransferase 2-like domain-containing protein</fullName>
    </recommendedName>
</protein>
<dbReference type="Gene3D" id="3.90.550.10">
    <property type="entry name" value="Spore Coat Polysaccharide Biosynthesis Protein SpsA, Chain A"/>
    <property type="match status" value="1"/>
</dbReference>
<dbReference type="AlphaFoldDB" id="A0A2H0RND2"/>
<keyword evidence="1" id="KW-0472">Membrane</keyword>
<feature type="transmembrane region" description="Helical" evidence="1">
    <location>
        <begin position="374"/>
        <end position="393"/>
    </location>
</feature>
<dbReference type="PANTHER" id="PTHR36851">
    <property type="entry name" value="UNNAMED PRODUCT"/>
    <property type="match status" value="1"/>
</dbReference>
<evidence type="ECO:0000313" key="3">
    <source>
        <dbReference type="Proteomes" id="UP000230084"/>
    </source>
</evidence>
<feature type="transmembrane region" description="Helical" evidence="1">
    <location>
        <begin position="12"/>
        <end position="40"/>
    </location>
</feature>
<feature type="transmembrane region" description="Helical" evidence="1">
    <location>
        <begin position="46"/>
        <end position="62"/>
    </location>
</feature>
<evidence type="ECO:0000313" key="2">
    <source>
        <dbReference type="EMBL" id="PIR48062.1"/>
    </source>
</evidence>
<comment type="caution">
    <text evidence="2">The sequence shown here is derived from an EMBL/GenBank/DDBJ whole genome shotgun (WGS) entry which is preliminary data.</text>
</comment>
<dbReference type="InterPro" id="IPR029044">
    <property type="entry name" value="Nucleotide-diphossugar_trans"/>
</dbReference>
<accession>A0A2H0RND2</accession>
<dbReference type="SUPFAM" id="SSF53448">
    <property type="entry name" value="Nucleotide-diphospho-sugar transferases"/>
    <property type="match status" value="1"/>
</dbReference>
<name>A0A2H0RND2_9BACT</name>
<dbReference type="EMBL" id="PCYM01000001">
    <property type="protein sequence ID" value="PIR48062.1"/>
    <property type="molecule type" value="Genomic_DNA"/>
</dbReference>
<keyword evidence="1" id="KW-0812">Transmembrane</keyword>
<proteinExistence type="predicted"/>
<dbReference type="PANTHER" id="PTHR36851:SF1">
    <property type="entry name" value="GLYCO_TRANS_2-LIKE DOMAIN-CONTAINING PROTEIN"/>
    <property type="match status" value="1"/>
</dbReference>
<evidence type="ECO:0008006" key="4">
    <source>
        <dbReference type="Google" id="ProtNLM"/>
    </source>
</evidence>
<dbReference type="Proteomes" id="UP000230084">
    <property type="component" value="Unassembled WGS sequence"/>
</dbReference>
<feature type="transmembrane region" description="Helical" evidence="1">
    <location>
        <begin position="445"/>
        <end position="468"/>
    </location>
</feature>
<feature type="transmembrane region" description="Helical" evidence="1">
    <location>
        <begin position="413"/>
        <end position="433"/>
    </location>
</feature>
<reference evidence="2 3" key="1">
    <citation type="submission" date="2017-09" db="EMBL/GenBank/DDBJ databases">
        <title>Depth-based differentiation of microbial function through sediment-hosted aquifers and enrichment of novel symbionts in the deep terrestrial subsurface.</title>
        <authorList>
            <person name="Probst A.J."/>
            <person name="Ladd B."/>
            <person name="Jarett J.K."/>
            <person name="Geller-Mcgrath D.E."/>
            <person name="Sieber C.M."/>
            <person name="Emerson J.B."/>
            <person name="Anantharaman K."/>
            <person name="Thomas B.C."/>
            <person name="Malmstrom R."/>
            <person name="Stieglmeier M."/>
            <person name="Klingl A."/>
            <person name="Woyke T."/>
            <person name="Ryan C.M."/>
            <person name="Banfield J.F."/>
        </authorList>
    </citation>
    <scope>NUCLEOTIDE SEQUENCE [LARGE SCALE GENOMIC DNA]</scope>
    <source>
        <strain evidence="2">CG10_big_fil_rev_8_21_14_0_10_50_16</strain>
    </source>
</reference>
<gene>
    <name evidence="2" type="ORF">COV06_01540</name>
</gene>
<sequence>MQYGKHRGLEMIPASLVWGTFVVAIALSFFAPILAIEVIIVFDLYWMYRVLYFIVFVIHAWRQHRIAEATNWMERLQTEVDHWEEYWHVVFLPMVKEPVEIVDETLRTIKQSTFPNERILIVLAGEERAHEHFASVCSLMQKKYGKEFGGLFVTEHPANLPDEIPGKGSNLNWSGHQVQKELDRRGIPYERAIASSFDVDTVVHLQYFAHLTHSFATTAKPQRTSYQPVIVFNNNIWESPAPIRISAFGTTFWLFGELARPHRMWTFSSHSMPFKMLVDVGFWEKDMVSEDSRIFLQGVKRYKGDYRAEPLYLPVSMDAVAGTGYANSLRALYKQQRRWAWGVEHFPYIIRQIWEDKEIPFTIRWRLLWNHLEGMFTWATAPIVIFIMGWLPLELAKNSSDAIAHNAPFTLEWIMRVAAMGILFSGALSFSLLPRRPKQVKSWTWLILIAQWVLLPVTFILFGAIPAIDAQTRFALGKYLGFNVTKKRR</sequence>
<organism evidence="2 3">
    <name type="scientific">Candidatus Uhrbacteria bacterium CG10_big_fil_rev_8_21_14_0_10_50_16</name>
    <dbReference type="NCBI Taxonomy" id="1975039"/>
    <lineage>
        <taxon>Bacteria</taxon>
        <taxon>Candidatus Uhriibacteriota</taxon>
    </lineage>
</organism>
<evidence type="ECO:0000256" key="1">
    <source>
        <dbReference type="SAM" id="Phobius"/>
    </source>
</evidence>